<dbReference type="Proteomes" id="UP001605036">
    <property type="component" value="Unassembled WGS sequence"/>
</dbReference>
<sequence>MCPVSPTKRRDRVHRKAASITSRTNDGRHDARRRERQRDKSKICIGPELREEKRNLLKRFERREKKLSGGNYLQSRAHNKRRRGQTGGEKRRSGASGNLLWFFSE</sequence>
<comment type="caution">
    <text evidence="2">The sequence shown here is derived from an EMBL/GenBank/DDBJ whole genome shotgun (WGS) entry which is preliminary data.</text>
</comment>
<reference evidence="2 3" key="1">
    <citation type="submission" date="2024-09" db="EMBL/GenBank/DDBJ databases">
        <title>Chromosome-scale assembly of Riccia fluitans.</title>
        <authorList>
            <person name="Paukszto L."/>
            <person name="Sawicki J."/>
            <person name="Karawczyk K."/>
            <person name="Piernik-Szablinska J."/>
            <person name="Szczecinska M."/>
            <person name="Mazdziarz M."/>
        </authorList>
    </citation>
    <scope>NUCLEOTIDE SEQUENCE [LARGE SCALE GENOMIC DNA]</scope>
    <source>
        <strain evidence="2">Rf_01</strain>
        <tissue evidence="2">Aerial parts of the thallus</tissue>
    </source>
</reference>
<proteinExistence type="predicted"/>
<evidence type="ECO:0008006" key="4">
    <source>
        <dbReference type="Google" id="ProtNLM"/>
    </source>
</evidence>
<accession>A0ABD1Y1F8</accession>
<feature type="compositionally biased region" description="Basic residues" evidence="1">
    <location>
        <begin position="7"/>
        <end position="17"/>
    </location>
</feature>
<feature type="region of interest" description="Disordered" evidence="1">
    <location>
        <begin position="61"/>
        <end position="105"/>
    </location>
</feature>
<organism evidence="2 3">
    <name type="scientific">Riccia fluitans</name>
    <dbReference type="NCBI Taxonomy" id="41844"/>
    <lineage>
        <taxon>Eukaryota</taxon>
        <taxon>Viridiplantae</taxon>
        <taxon>Streptophyta</taxon>
        <taxon>Embryophyta</taxon>
        <taxon>Marchantiophyta</taxon>
        <taxon>Marchantiopsida</taxon>
        <taxon>Marchantiidae</taxon>
        <taxon>Marchantiales</taxon>
        <taxon>Ricciaceae</taxon>
        <taxon>Riccia</taxon>
    </lineage>
</organism>
<evidence type="ECO:0000313" key="3">
    <source>
        <dbReference type="Proteomes" id="UP001605036"/>
    </source>
</evidence>
<feature type="compositionally biased region" description="Basic and acidic residues" evidence="1">
    <location>
        <begin position="25"/>
        <end position="46"/>
    </location>
</feature>
<feature type="region of interest" description="Disordered" evidence="1">
    <location>
        <begin position="1"/>
        <end position="46"/>
    </location>
</feature>
<gene>
    <name evidence="2" type="ORF">R1flu_000728</name>
</gene>
<dbReference type="AlphaFoldDB" id="A0ABD1Y1F8"/>
<dbReference type="EMBL" id="JBHFFA010000006">
    <property type="protein sequence ID" value="KAL2620523.1"/>
    <property type="molecule type" value="Genomic_DNA"/>
</dbReference>
<evidence type="ECO:0000313" key="2">
    <source>
        <dbReference type="EMBL" id="KAL2620523.1"/>
    </source>
</evidence>
<name>A0ABD1Y1F8_9MARC</name>
<keyword evidence="3" id="KW-1185">Reference proteome</keyword>
<protein>
    <recommendedName>
        <fullName evidence="4">Ribosomal protein S14</fullName>
    </recommendedName>
</protein>
<evidence type="ECO:0000256" key="1">
    <source>
        <dbReference type="SAM" id="MobiDB-lite"/>
    </source>
</evidence>